<comment type="caution">
    <text evidence="1">The sequence shown here is derived from an EMBL/GenBank/DDBJ whole genome shotgun (WGS) entry which is preliminary data.</text>
</comment>
<gene>
    <name evidence="1" type="ORF">Anas_04577</name>
</gene>
<organism evidence="1 2">
    <name type="scientific">Armadillidium nasatum</name>
    <dbReference type="NCBI Taxonomy" id="96803"/>
    <lineage>
        <taxon>Eukaryota</taxon>
        <taxon>Metazoa</taxon>
        <taxon>Ecdysozoa</taxon>
        <taxon>Arthropoda</taxon>
        <taxon>Crustacea</taxon>
        <taxon>Multicrustacea</taxon>
        <taxon>Malacostraca</taxon>
        <taxon>Eumalacostraca</taxon>
        <taxon>Peracarida</taxon>
        <taxon>Isopoda</taxon>
        <taxon>Oniscidea</taxon>
        <taxon>Crinocheta</taxon>
        <taxon>Armadillidiidae</taxon>
        <taxon>Armadillidium</taxon>
    </lineage>
</organism>
<dbReference type="Proteomes" id="UP000326759">
    <property type="component" value="Unassembled WGS sequence"/>
</dbReference>
<keyword evidence="2" id="KW-1185">Reference proteome</keyword>
<accession>A0A5N5TIW8</accession>
<protein>
    <submittedName>
        <fullName evidence="1">Uncharacterized protein</fullName>
    </submittedName>
</protein>
<evidence type="ECO:0000313" key="2">
    <source>
        <dbReference type="Proteomes" id="UP000326759"/>
    </source>
</evidence>
<reference evidence="1 2" key="1">
    <citation type="journal article" date="2019" name="PLoS Biol.">
        <title>Sex chromosomes control vertical transmission of feminizing Wolbachia symbionts in an isopod.</title>
        <authorList>
            <person name="Becking T."/>
            <person name="Chebbi M.A."/>
            <person name="Giraud I."/>
            <person name="Moumen B."/>
            <person name="Laverre T."/>
            <person name="Caubet Y."/>
            <person name="Peccoud J."/>
            <person name="Gilbert C."/>
            <person name="Cordaux R."/>
        </authorList>
    </citation>
    <scope>NUCLEOTIDE SEQUENCE [LARGE SCALE GENOMIC DNA]</scope>
    <source>
        <strain evidence="1">ANa2</strain>
        <tissue evidence="1">Whole body excluding digestive tract and cuticle</tissue>
    </source>
</reference>
<dbReference type="AlphaFoldDB" id="A0A5N5TIW8"/>
<dbReference type="EMBL" id="SEYY01000891">
    <property type="protein sequence ID" value="KAB7506298.1"/>
    <property type="molecule type" value="Genomic_DNA"/>
</dbReference>
<proteinExistence type="predicted"/>
<name>A0A5N5TIW8_9CRUS</name>
<sequence>MNLRKNVFLQMSPSIFVTKLSNLNASHLTLHSWSFSSHDKWLTKAEFSYDEDLYEVKLQVTFPKIANQRIITPIISIKKPQKENEEEILKALLTVKEFSDLFSISFEGKTDHFLADFLNLKLLGI</sequence>
<evidence type="ECO:0000313" key="1">
    <source>
        <dbReference type="EMBL" id="KAB7506298.1"/>
    </source>
</evidence>